<organism evidence="5 6">
    <name type="scientific">Paenibacillus validus</name>
    <dbReference type="NCBI Taxonomy" id="44253"/>
    <lineage>
        <taxon>Bacteria</taxon>
        <taxon>Bacillati</taxon>
        <taxon>Bacillota</taxon>
        <taxon>Bacilli</taxon>
        <taxon>Bacillales</taxon>
        <taxon>Paenibacillaceae</taxon>
        <taxon>Paenibacillus</taxon>
    </lineage>
</organism>
<dbReference type="Pfam" id="PF00005">
    <property type="entry name" value="ABC_tran"/>
    <property type="match status" value="1"/>
</dbReference>
<evidence type="ECO:0000256" key="2">
    <source>
        <dbReference type="ARBA" id="ARBA00022741"/>
    </source>
</evidence>
<dbReference type="GO" id="GO:0016887">
    <property type="term" value="F:ATP hydrolysis activity"/>
    <property type="evidence" value="ECO:0007669"/>
    <property type="project" value="InterPro"/>
</dbReference>
<dbReference type="GO" id="GO:0042941">
    <property type="term" value="P:D-alanine transmembrane transport"/>
    <property type="evidence" value="ECO:0007669"/>
    <property type="project" value="TreeGrafter"/>
</dbReference>
<dbReference type="EMBL" id="WNZX01000006">
    <property type="protein sequence ID" value="MUG70941.1"/>
    <property type="molecule type" value="Genomic_DNA"/>
</dbReference>
<dbReference type="SMART" id="SM00382">
    <property type="entry name" value="AAA"/>
    <property type="match status" value="1"/>
</dbReference>
<dbReference type="InterPro" id="IPR003439">
    <property type="entry name" value="ABC_transporter-like_ATP-bd"/>
</dbReference>
<dbReference type="GO" id="GO:0005886">
    <property type="term" value="C:plasma membrane"/>
    <property type="evidence" value="ECO:0007669"/>
    <property type="project" value="TreeGrafter"/>
</dbReference>
<evidence type="ECO:0000313" key="6">
    <source>
        <dbReference type="Proteomes" id="UP000450917"/>
    </source>
</evidence>
<evidence type="ECO:0000256" key="1">
    <source>
        <dbReference type="ARBA" id="ARBA00022448"/>
    </source>
</evidence>
<reference evidence="5 6" key="1">
    <citation type="submission" date="2019-11" db="EMBL/GenBank/DDBJ databases">
        <title>Draft genome sequences of five Paenibacillus species of dairy origin.</title>
        <authorList>
            <person name="Olajide A.M."/>
            <person name="Chen S."/>
            <person name="Lapointe G."/>
        </authorList>
    </citation>
    <scope>NUCLEOTIDE SEQUENCE [LARGE SCALE GENOMIC DNA]</scope>
    <source>
        <strain evidence="5 6">2CS3</strain>
    </source>
</reference>
<dbReference type="GO" id="GO:0015192">
    <property type="term" value="F:L-phenylalanine transmembrane transporter activity"/>
    <property type="evidence" value="ECO:0007669"/>
    <property type="project" value="TreeGrafter"/>
</dbReference>
<comment type="caution">
    <text evidence="5">The sequence shown here is derived from an EMBL/GenBank/DDBJ whole genome shotgun (WGS) entry which is preliminary data.</text>
</comment>
<proteinExistence type="predicted"/>
<dbReference type="InterPro" id="IPR027417">
    <property type="entry name" value="P-loop_NTPase"/>
</dbReference>
<dbReference type="Proteomes" id="UP000450917">
    <property type="component" value="Unassembled WGS sequence"/>
</dbReference>
<dbReference type="RefSeq" id="WP_141335067.1">
    <property type="nucleotide sequence ID" value="NZ_JBDLZV010000001.1"/>
</dbReference>
<keyword evidence="6" id="KW-1185">Reference proteome</keyword>
<evidence type="ECO:0000313" key="5">
    <source>
        <dbReference type="EMBL" id="MUG70941.1"/>
    </source>
</evidence>
<dbReference type="Pfam" id="PF12399">
    <property type="entry name" value="BCA_ABC_TP_C"/>
    <property type="match status" value="1"/>
</dbReference>
<sequence>MLELTDVSKHYGGIKAVDKVSFKVYPNEVVGLIGPNGSGKTTMMDLISGHTPLTSGHIVFNGQDITRHNATKIARAGIRRTFQTTSLFKDCTVLENLSIASHLEDKRSLFNVTTRKQSQLNIEHKSLELLEFVGIDSAYADRSVSELSTADQRRLMVAMAMVGDPAFILLDEPSAGMIVGERDDFQHLLLKIKNRGISILIVEHHMRLLSKICDRMVVLNFGKVIADDKPEIVQRDPVVVEAYLGRGSAAHAHG</sequence>
<dbReference type="GO" id="GO:0015808">
    <property type="term" value="P:L-alanine transport"/>
    <property type="evidence" value="ECO:0007669"/>
    <property type="project" value="TreeGrafter"/>
</dbReference>
<dbReference type="SUPFAM" id="SSF52540">
    <property type="entry name" value="P-loop containing nucleoside triphosphate hydrolases"/>
    <property type="match status" value="1"/>
</dbReference>
<dbReference type="GO" id="GO:1903806">
    <property type="term" value="P:L-isoleucine import across plasma membrane"/>
    <property type="evidence" value="ECO:0007669"/>
    <property type="project" value="TreeGrafter"/>
</dbReference>
<evidence type="ECO:0000259" key="4">
    <source>
        <dbReference type="PROSITE" id="PS50893"/>
    </source>
</evidence>
<dbReference type="InterPro" id="IPR003593">
    <property type="entry name" value="AAA+_ATPase"/>
</dbReference>
<dbReference type="PANTHER" id="PTHR45772:SF7">
    <property type="entry name" value="AMINO ACID ABC TRANSPORTER ATP-BINDING PROTEIN"/>
    <property type="match status" value="1"/>
</dbReference>
<feature type="domain" description="ABC transporter" evidence="4">
    <location>
        <begin position="2"/>
        <end position="246"/>
    </location>
</feature>
<dbReference type="GO" id="GO:0005304">
    <property type="term" value="F:L-valine transmembrane transporter activity"/>
    <property type="evidence" value="ECO:0007669"/>
    <property type="project" value="TreeGrafter"/>
</dbReference>
<dbReference type="InterPro" id="IPR051120">
    <property type="entry name" value="ABC_AA/LPS_Transport"/>
</dbReference>
<dbReference type="GO" id="GO:1903805">
    <property type="term" value="P:L-valine import across plasma membrane"/>
    <property type="evidence" value="ECO:0007669"/>
    <property type="project" value="TreeGrafter"/>
</dbReference>
<accession>A0A7X2Z9V3</accession>
<dbReference type="Gene3D" id="3.40.50.300">
    <property type="entry name" value="P-loop containing nucleotide triphosphate hydrolases"/>
    <property type="match status" value="1"/>
</dbReference>
<evidence type="ECO:0000256" key="3">
    <source>
        <dbReference type="ARBA" id="ARBA00022840"/>
    </source>
</evidence>
<keyword evidence="3 5" id="KW-0067">ATP-binding</keyword>
<dbReference type="PROSITE" id="PS50893">
    <property type="entry name" value="ABC_TRANSPORTER_2"/>
    <property type="match status" value="1"/>
</dbReference>
<protein>
    <submittedName>
        <fullName evidence="5">ATP-binding cassette domain-containing protein</fullName>
    </submittedName>
</protein>
<dbReference type="CDD" id="cd03219">
    <property type="entry name" value="ABC_Mj1267_LivG_branched"/>
    <property type="match status" value="1"/>
</dbReference>
<dbReference type="GO" id="GO:0015188">
    <property type="term" value="F:L-isoleucine transmembrane transporter activity"/>
    <property type="evidence" value="ECO:0007669"/>
    <property type="project" value="TreeGrafter"/>
</dbReference>
<dbReference type="GO" id="GO:0005524">
    <property type="term" value="F:ATP binding"/>
    <property type="evidence" value="ECO:0007669"/>
    <property type="project" value="UniProtKB-KW"/>
</dbReference>
<dbReference type="InterPro" id="IPR032823">
    <property type="entry name" value="BCA_ABC_TP_C"/>
</dbReference>
<dbReference type="PANTHER" id="PTHR45772">
    <property type="entry name" value="CONSERVED COMPONENT OF ABC TRANSPORTER FOR NATURAL AMINO ACIDS-RELATED"/>
    <property type="match status" value="1"/>
</dbReference>
<keyword evidence="2" id="KW-0547">Nucleotide-binding</keyword>
<keyword evidence="1" id="KW-0813">Transport</keyword>
<dbReference type="AlphaFoldDB" id="A0A7X2Z9V3"/>
<gene>
    <name evidence="5" type="ORF">GNP93_09635</name>
</gene>
<name>A0A7X2Z9V3_9BACL</name>